<accession>A0ABN8J3Q7</accession>
<name>A0ABN8J3Q7_9NEOP</name>
<keyword evidence="2" id="KW-1185">Reference proteome</keyword>
<sequence>MPSNDHHKARRDGVGVMSVRLLRIDTHRRKRFGRGEILAVAELVLLHDARSTSLERGIACAGVICDSTRRCCLSSDWDASTNAQLGRSSQLRGL</sequence>
<dbReference type="EMBL" id="OW152819">
    <property type="protein sequence ID" value="CAH2074546.1"/>
    <property type="molecule type" value="Genomic_DNA"/>
</dbReference>
<feature type="non-terminal residue" evidence="1">
    <location>
        <position position="94"/>
    </location>
</feature>
<proteinExistence type="predicted"/>
<gene>
    <name evidence="1" type="ORF">IPOD504_LOCUS16128</name>
</gene>
<reference evidence="1" key="1">
    <citation type="submission" date="2022-03" db="EMBL/GenBank/DDBJ databases">
        <authorList>
            <person name="Martin H S."/>
        </authorList>
    </citation>
    <scope>NUCLEOTIDE SEQUENCE</scope>
</reference>
<organism evidence="1 2">
    <name type="scientific">Iphiclides podalirius</name>
    <name type="common">scarce swallowtail</name>
    <dbReference type="NCBI Taxonomy" id="110791"/>
    <lineage>
        <taxon>Eukaryota</taxon>
        <taxon>Metazoa</taxon>
        <taxon>Ecdysozoa</taxon>
        <taxon>Arthropoda</taxon>
        <taxon>Hexapoda</taxon>
        <taxon>Insecta</taxon>
        <taxon>Pterygota</taxon>
        <taxon>Neoptera</taxon>
        <taxon>Endopterygota</taxon>
        <taxon>Lepidoptera</taxon>
        <taxon>Glossata</taxon>
        <taxon>Ditrysia</taxon>
        <taxon>Papilionoidea</taxon>
        <taxon>Papilionidae</taxon>
        <taxon>Papilioninae</taxon>
        <taxon>Iphiclides</taxon>
    </lineage>
</organism>
<dbReference type="Proteomes" id="UP000837857">
    <property type="component" value="Chromosome 7"/>
</dbReference>
<protein>
    <submittedName>
        <fullName evidence="1">Uncharacterized protein</fullName>
    </submittedName>
</protein>
<evidence type="ECO:0000313" key="2">
    <source>
        <dbReference type="Proteomes" id="UP000837857"/>
    </source>
</evidence>
<evidence type="ECO:0000313" key="1">
    <source>
        <dbReference type="EMBL" id="CAH2074546.1"/>
    </source>
</evidence>